<comment type="caution">
    <text evidence="2">The sequence shown here is derived from an EMBL/GenBank/DDBJ whole genome shotgun (WGS) entry which is preliminary data.</text>
</comment>
<dbReference type="Gene3D" id="1.10.640.10">
    <property type="entry name" value="Haem peroxidase domain superfamily, animal type"/>
    <property type="match status" value="1"/>
</dbReference>
<sequence length="371" mass="42269">ERPGQENIDTSVESLMKCFFVLICIFVLGDSRVNEQTMLTAFHTLFLREHNRLATQMHKMNPHWSGDKIYNEVRKIIGAIFQCITYKDWLPLLFGDRMLEWIPPYTGYNEDVNPGTSNVFTQVFRVGHTMVPQDMYLVEEDYSTVITIPIYETFFAPYLIVTGGIDPILRGMMLNKAKLNLQDQIMVDTLRESLYPVLNGYGADLAAFNTQRGRDHGMPGYIEWRSHCGLSVPMDVHELAAVMGSTEQAEKFMKLYNMTDNIDIWAGGVSEPHVPNGRVGDTIGCLIGDQFRRIRDGDRYFYQNRGVFTQGQLEAIEGVSISSIICANTNIREVPRNPFLGNDNQDFMDCSNFPPMDISSWESPEFGDSFD</sequence>
<feature type="binding site" description="axial binding residue" evidence="1">
    <location>
        <position position="128"/>
    </location>
    <ligand>
        <name>heme b</name>
        <dbReference type="ChEBI" id="CHEBI:60344"/>
    </ligand>
    <ligandPart>
        <name>Fe</name>
        <dbReference type="ChEBI" id="CHEBI:18248"/>
    </ligandPart>
</feature>
<evidence type="ECO:0000313" key="2">
    <source>
        <dbReference type="EMBL" id="KAG8590367.1"/>
    </source>
</evidence>
<dbReference type="InterPro" id="IPR019791">
    <property type="entry name" value="Haem_peroxidase_animal"/>
</dbReference>
<dbReference type="SUPFAM" id="SSF48113">
    <property type="entry name" value="Heme-dependent peroxidases"/>
    <property type="match status" value="1"/>
</dbReference>
<dbReference type="GO" id="GO:0042742">
    <property type="term" value="P:defense response to bacterium"/>
    <property type="evidence" value="ECO:0007669"/>
    <property type="project" value="TreeGrafter"/>
</dbReference>
<feature type="non-terminal residue" evidence="2">
    <location>
        <position position="1"/>
    </location>
</feature>
<dbReference type="EMBL" id="WNYA01000002">
    <property type="protein sequence ID" value="KAG8590367.1"/>
    <property type="molecule type" value="Genomic_DNA"/>
</dbReference>
<dbReference type="GO" id="GO:0004601">
    <property type="term" value="F:peroxidase activity"/>
    <property type="evidence" value="ECO:0007669"/>
    <property type="project" value="InterPro"/>
</dbReference>
<dbReference type="PRINTS" id="PR00457">
    <property type="entry name" value="ANPEROXIDASE"/>
</dbReference>
<keyword evidence="1" id="KW-0408">Iron</keyword>
<dbReference type="GO" id="GO:0046872">
    <property type="term" value="F:metal ion binding"/>
    <property type="evidence" value="ECO:0007669"/>
    <property type="project" value="UniProtKB-KW"/>
</dbReference>
<evidence type="ECO:0000256" key="1">
    <source>
        <dbReference type="PIRSR" id="PIRSR619791-2"/>
    </source>
</evidence>
<evidence type="ECO:0000313" key="3">
    <source>
        <dbReference type="Proteomes" id="UP000824782"/>
    </source>
</evidence>
<dbReference type="Proteomes" id="UP000824782">
    <property type="component" value="Unassembled WGS sequence"/>
</dbReference>
<dbReference type="GO" id="GO:0006979">
    <property type="term" value="P:response to oxidative stress"/>
    <property type="evidence" value="ECO:0007669"/>
    <property type="project" value="InterPro"/>
</dbReference>
<protein>
    <submittedName>
        <fullName evidence="2">Uncharacterized protein</fullName>
    </submittedName>
</protein>
<dbReference type="InterPro" id="IPR037120">
    <property type="entry name" value="Haem_peroxidase_sf_animal"/>
</dbReference>
<keyword evidence="1" id="KW-0479">Metal-binding</keyword>
<organism evidence="2 3">
    <name type="scientific">Engystomops pustulosus</name>
    <name type="common">Tungara frog</name>
    <name type="synonym">Physalaemus pustulosus</name>
    <dbReference type="NCBI Taxonomy" id="76066"/>
    <lineage>
        <taxon>Eukaryota</taxon>
        <taxon>Metazoa</taxon>
        <taxon>Chordata</taxon>
        <taxon>Craniata</taxon>
        <taxon>Vertebrata</taxon>
        <taxon>Euteleostomi</taxon>
        <taxon>Amphibia</taxon>
        <taxon>Batrachia</taxon>
        <taxon>Anura</taxon>
        <taxon>Neobatrachia</taxon>
        <taxon>Hyloidea</taxon>
        <taxon>Leptodactylidae</taxon>
        <taxon>Leiuperinae</taxon>
        <taxon>Engystomops</taxon>
    </lineage>
</organism>
<gene>
    <name evidence="2" type="ORF">GDO81_006737</name>
</gene>
<dbReference type="GO" id="GO:0020037">
    <property type="term" value="F:heme binding"/>
    <property type="evidence" value="ECO:0007669"/>
    <property type="project" value="InterPro"/>
</dbReference>
<accession>A0AAV7CYZ7</accession>
<dbReference type="AlphaFoldDB" id="A0AAV7CYZ7"/>
<name>A0AAV7CYZ7_ENGPU</name>
<dbReference type="PANTHER" id="PTHR11475">
    <property type="entry name" value="OXIDASE/PEROXIDASE"/>
    <property type="match status" value="1"/>
</dbReference>
<dbReference type="PROSITE" id="PS50292">
    <property type="entry name" value="PEROXIDASE_3"/>
    <property type="match status" value="1"/>
</dbReference>
<dbReference type="Pfam" id="PF03098">
    <property type="entry name" value="An_peroxidase"/>
    <property type="match status" value="1"/>
</dbReference>
<reference evidence="2" key="1">
    <citation type="thesis" date="2020" institute="ProQuest LLC" country="789 East Eisenhower Parkway, Ann Arbor, MI, USA">
        <title>Comparative Genomics and Chromosome Evolution.</title>
        <authorList>
            <person name="Mudd A.B."/>
        </authorList>
    </citation>
    <scope>NUCLEOTIDE SEQUENCE</scope>
    <source>
        <strain evidence="2">237g6f4</strain>
        <tissue evidence="2">Blood</tissue>
    </source>
</reference>
<keyword evidence="3" id="KW-1185">Reference proteome</keyword>
<dbReference type="GO" id="GO:0005615">
    <property type="term" value="C:extracellular space"/>
    <property type="evidence" value="ECO:0007669"/>
    <property type="project" value="TreeGrafter"/>
</dbReference>
<keyword evidence="1" id="KW-0349">Heme</keyword>
<dbReference type="PANTHER" id="PTHR11475:SF63">
    <property type="entry name" value="EOSINOPHIL PEROXIDASE"/>
    <property type="match status" value="1"/>
</dbReference>
<proteinExistence type="predicted"/>
<dbReference type="InterPro" id="IPR010255">
    <property type="entry name" value="Haem_peroxidase_sf"/>
</dbReference>